<dbReference type="Pfam" id="PF14703">
    <property type="entry name" value="PHM7_cyt"/>
    <property type="match status" value="1"/>
</dbReference>
<feature type="transmembrane region" description="Helical" evidence="8">
    <location>
        <begin position="460"/>
        <end position="482"/>
    </location>
</feature>
<evidence type="ECO:0000259" key="11">
    <source>
        <dbReference type="Pfam" id="PF13967"/>
    </source>
</evidence>
<keyword evidence="3" id="KW-0813">Transport</keyword>
<dbReference type="GO" id="GO:0005227">
    <property type="term" value="F:calcium-activated cation channel activity"/>
    <property type="evidence" value="ECO:0007669"/>
    <property type="project" value="InterPro"/>
</dbReference>
<proteinExistence type="inferred from homology"/>
<feature type="domain" description="CSC1/OSCA1-like cytosolic" evidence="12">
    <location>
        <begin position="210"/>
        <end position="403"/>
    </location>
</feature>
<comment type="subcellular location">
    <subcellularLocation>
        <location evidence="1">Membrane</location>
        <topology evidence="1">Multi-pass membrane protein</topology>
    </subcellularLocation>
</comment>
<dbReference type="InterPro" id="IPR027815">
    <property type="entry name" value="CSC1/OSCA1-like_cyt"/>
</dbReference>
<dbReference type="PANTHER" id="PTHR13018:SF26">
    <property type="entry name" value="DOMAIN PROTEIN, PUTATIVE (AFU_ORTHOLOGUE AFUA_5G10920)-RELATED"/>
    <property type="match status" value="1"/>
</dbReference>
<keyword evidence="4 8" id="KW-0812">Transmembrane</keyword>
<gene>
    <name evidence="13" type="ORF">GJ744_002142</name>
</gene>
<dbReference type="GO" id="GO:0005886">
    <property type="term" value="C:plasma membrane"/>
    <property type="evidence" value="ECO:0007669"/>
    <property type="project" value="TreeGrafter"/>
</dbReference>
<sequence length="885" mass="98628">MEEVLDAVALSRRQVNANNDPNVGSARDDPNNSNSLSGLVSTLVPSLLLAAAFTIVFLILRRTLIRQYAPRSYLGSLRDQEKSPELPKTLFGWIPAFNKIPDTYVLQHNSLDGYFLLRYLKICVVTCFVGCCITWPILFPVNATGGAGKQQLDLLTFANVINKYKYFAHAGVAWLFVGFVFFMVTRESIYYINLRQAYLLSPLYAYRISSRSVLFSSVPDEYANERKIRQMYGKKLKNVWVATQTKDLEDKVEERNKVAMKLEAAETKLIKMADDARRKSLKKGSGDVEGAAAHVDISGESGSAAARWIKPKQRPTHKLKPLIGKKVDTINWCRSELQRMIPEVAKEQDVHRSGNAKSSNTVIVEFSNQTEAQAAYQMVAHHQPLHMAPRVIGFSPHEVVWSNTGITWRTRAVRNILCIAAVVVTIIFWSIPVAVVGLISNINFLTEKIPFLSFINSIPSVILGVVTGLLPVVLLAVLIAMLPPWLKFLAKTSGLPTLSQIELRVQTSYFWFQVIQVFLVTTLSSAVSKAIQPILNNPSSVTTLLATNLPLASNFYINFFILRGLTFASGALLQLVALILFNVLGRILDKTPRKAYQRWVTLSRLGLGTIFPVISNLAVIAITYSCIAPLVLGFATVGLYLFYFAYRYNLLFVNTTAVDTKGLVYARALQHMTVGCYLLIICLIGLFGIQAAAGPLVLMVVLLIVSVLYHVSLNNAIQPLLYHLPRSLEAEEENLLRAEEGVVHSSGARNGDSDEKPGVDGSNTMGTDKGLPTPPPHKRPNLFSKFLRPDLYTDYATMRRLVPQNFAPVEYEEETAREAYHHPAIANRPPLLWVPRDQSGVSRQECMHTSQVIPMTDEGAYFDEKGKLVVVKDDTAPIFEPKVYY</sequence>
<dbReference type="Pfam" id="PF12621">
    <property type="entry name" value="PHM7_ext"/>
    <property type="match status" value="1"/>
</dbReference>
<evidence type="ECO:0000313" key="14">
    <source>
        <dbReference type="Proteomes" id="UP000606974"/>
    </source>
</evidence>
<feature type="transmembrane region" description="Helical" evidence="8">
    <location>
        <begin position="119"/>
        <end position="138"/>
    </location>
</feature>
<evidence type="ECO:0008006" key="15">
    <source>
        <dbReference type="Google" id="ProtNLM"/>
    </source>
</evidence>
<evidence type="ECO:0000259" key="10">
    <source>
        <dbReference type="Pfam" id="PF12621"/>
    </source>
</evidence>
<feature type="domain" description="CSC1/OSCA1-like 7TM region" evidence="9">
    <location>
        <begin position="414"/>
        <end position="687"/>
    </location>
</feature>
<feature type="transmembrane region" description="Helical" evidence="8">
    <location>
        <begin position="416"/>
        <end position="440"/>
    </location>
</feature>
<keyword evidence="5 8" id="KW-1133">Transmembrane helix</keyword>
<dbReference type="AlphaFoldDB" id="A0A8H7E059"/>
<feature type="transmembrane region" description="Helical" evidence="8">
    <location>
        <begin position="605"/>
        <end position="624"/>
    </location>
</feature>
<feature type="transmembrane region" description="Helical" evidence="8">
    <location>
        <begin position="696"/>
        <end position="717"/>
    </location>
</feature>
<feature type="transmembrane region" description="Helical" evidence="8">
    <location>
        <begin position="39"/>
        <end position="60"/>
    </location>
</feature>
<dbReference type="InterPro" id="IPR003864">
    <property type="entry name" value="CSC1/OSCA1-like_7TM"/>
</dbReference>
<protein>
    <recommendedName>
        <fullName evidence="15">CSC1/OSCA1-like 7TM region domain-containing protein</fullName>
    </recommendedName>
</protein>
<comment type="caution">
    <text evidence="13">The sequence shown here is derived from an EMBL/GenBank/DDBJ whole genome shotgun (WGS) entry which is preliminary data.</text>
</comment>
<keyword evidence="6 8" id="KW-0472">Membrane</keyword>
<evidence type="ECO:0000256" key="8">
    <source>
        <dbReference type="SAM" id="Phobius"/>
    </source>
</evidence>
<evidence type="ECO:0000259" key="12">
    <source>
        <dbReference type="Pfam" id="PF14703"/>
    </source>
</evidence>
<accession>A0A8H7E059</accession>
<dbReference type="InterPro" id="IPR045122">
    <property type="entry name" value="Csc1-like"/>
</dbReference>
<evidence type="ECO:0000256" key="7">
    <source>
        <dbReference type="SAM" id="MobiDB-lite"/>
    </source>
</evidence>
<organism evidence="13 14">
    <name type="scientific">Endocarpon pusillum</name>
    <dbReference type="NCBI Taxonomy" id="364733"/>
    <lineage>
        <taxon>Eukaryota</taxon>
        <taxon>Fungi</taxon>
        <taxon>Dikarya</taxon>
        <taxon>Ascomycota</taxon>
        <taxon>Pezizomycotina</taxon>
        <taxon>Eurotiomycetes</taxon>
        <taxon>Chaetothyriomycetidae</taxon>
        <taxon>Verrucariales</taxon>
        <taxon>Verrucariaceae</taxon>
        <taxon>Endocarpon</taxon>
    </lineage>
</organism>
<evidence type="ECO:0000256" key="5">
    <source>
        <dbReference type="ARBA" id="ARBA00022989"/>
    </source>
</evidence>
<feature type="transmembrane region" description="Helical" evidence="8">
    <location>
        <begin position="669"/>
        <end position="690"/>
    </location>
</feature>
<evidence type="ECO:0000256" key="6">
    <source>
        <dbReference type="ARBA" id="ARBA00023136"/>
    </source>
</evidence>
<dbReference type="InterPro" id="IPR032880">
    <property type="entry name" value="CSC1/OSCA1-like_N"/>
</dbReference>
<feature type="transmembrane region" description="Helical" evidence="8">
    <location>
        <begin position="555"/>
        <end position="584"/>
    </location>
</feature>
<evidence type="ECO:0000256" key="4">
    <source>
        <dbReference type="ARBA" id="ARBA00022692"/>
    </source>
</evidence>
<feature type="transmembrane region" description="Helical" evidence="8">
    <location>
        <begin position="509"/>
        <end position="535"/>
    </location>
</feature>
<dbReference type="EMBL" id="JAACFV010000135">
    <property type="protein sequence ID" value="KAF7504522.1"/>
    <property type="molecule type" value="Genomic_DNA"/>
</dbReference>
<evidence type="ECO:0000256" key="1">
    <source>
        <dbReference type="ARBA" id="ARBA00004141"/>
    </source>
</evidence>
<dbReference type="Pfam" id="PF13967">
    <property type="entry name" value="RSN1_TM"/>
    <property type="match status" value="1"/>
</dbReference>
<evidence type="ECO:0000256" key="3">
    <source>
        <dbReference type="ARBA" id="ARBA00022448"/>
    </source>
</evidence>
<evidence type="ECO:0000259" key="9">
    <source>
        <dbReference type="Pfam" id="PF02714"/>
    </source>
</evidence>
<keyword evidence="14" id="KW-1185">Reference proteome</keyword>
<dbReference type="Pfam" id="PF02714">
    <property type="entry name" value="RSN1_7TM"/>
    <property type="match status" value="1"/>
</dbReference>
<dbReference type="OrthoDB" id="1076608at2759"/>
<feature type="domain" description="CSC1/OSCA1-like N-terminal transmembrane" evidence="11">
    <location>
        <begin position="39"/>
        <end position="187"/>
    </location>
</feature>
<dbReference type="InterPro" id="IPR022257">
    <property type="entry name" value="PHM7_ext"/>
</dbReference>
<comment type="similarity">
    <text evidence="2">Belongs to the CSC1 (TC 1.A.17) family.</text>
</comment>
<feature type="transmembrane region" description="Helical" evidence="8">
    <location>
        <begin position="166"/>
        <end position="185"/>
    </location>
</feature>
<evidence type="ECO:0000313" key="13">
    <source>
        <dbReference type="EMBL" id="KAF7504522.1"/>
    </source>
</evidence>
<feature type="domain" description="10TM putative phosphate transporter extracellular tail" evidence="10">
    <location>
        <begin position="786"/>
        <end position="875"/>
    </location>
</feature>
<dbReference type="Proteomes" id="UP000606974">
    <property type="component" value="Unassembled WGS sequence"/>
</dbReference>
<reference evidence="13" key="1">
    <citation type="submission" date="2020-02" db="EMBL/GenBank/DDBJ databases">
        <authorList>
            <person name="Palmer J.M."/>
        </authorList>
    </citation>
    <scope>NUCLEOTIDE SEQUENCE</scope>
    <source>
        <strain evidence="13">EPUS1.4</strain>
        <tissue evidence="13">Thallus</tissue>
    </source>
</reference>
<name>A0A8H7E059_9EURO</name>
<evidence type="ECO:0000256" key="2">
    <source>
        <dbReference type="ARBA" id="ARBA00007779"/>
    </source>
</evidence>
<feature type="region of interest" description="Disordered" evidence="7">
    <location>
        <begin position="742"/>
        <end position="779"/>
    </location>
</feature>
<dbReference type="PANTHER" id="PTHR13018">
    <property type="entry name" value="PROBABLE MEMBRANE PROTEIN DUF221-RELATED"/>
    <property type="match status" value="1"/>
</dbReference>
<feature type="transmembrane region" description="Helical" evidence="8">
    <location>
        <begin position="630"/>
        <end position="648"/>
    </location>
</feature>